<name>A0A964DZ01_9PROT</name>
<feature type="domain" description="Glycosyltransferase subfamily 4-like N-terminal" evidence="3">
    <location>
        <begin position="15"/>
        <end position="171"/>
    </location>
</feature>
<dbReference type="PANTHER" id="PTHR46401">
    <property type="entry name" value="GLYCOSYLTRANSFERASE WBBK-RELATED"/>
    <property type="match status" value="1"/>
</dbReference>
<dbReference type="InterPro" id="IPR023986">
    <property type="entry name" value="GlycosylTfrase_MSMEG0565"/>
</dbReference>
<dbReference type="Gene3D" id="3.40.50.2000">
    <property type="entry name" value="Glycogen Phosphorylase B"/>
    <property type="match status" value="2"/>
</dbReference>
<dbReference type="InterPro" id="IPR001296">
    <property type="entry name" value="Glyco_trans_1"/>
</dbReference>
<proteinExistence type="predicted"/>
<gene>
    <name evidence="4" type="ORF">ASILVAE211_11025</name>
</gene>
<dbReference type="RefSeq" id="WP_227321378.1">
    <property type="nucleotide sequence ID" value="NZ_JAESVB010000004.1"/>
</dbReference>
<dbReference type="EMBL" id="JAESVB010000004">
    <property type="protein sequence ID" value="MCB8875716.1"/>
    <property type="molecule type" value="Genomic_DNA"/>
</dbReference>
<protein>
    <submittedName>
        <fullName evidence="4">MSMEG_0565 family glycosyltransferase</fullName>
    </submittedName>
</protein>
<feature type="domain" description="Glycosyl transferase family 1" evidence="2">
    <location>
        <begin position="174"/>
        <end position="335"/>
    </location>
</feature>
<keyword evidence="1" id="KW-0808">Transferase</keyword>
<sequence>MSPRIAIFTHSTNPRGGVVHAMQLAEALCRQGVDATLIAPALSGQYFFREPSCPSLLIPAAPALSTVEMVESRIGEIETALRGQRFDIHHAQDPISANALANLRAEGAIPGFIRTVHHLDDFADARLAAWQDRGWHTADRLLTVSLLWQEKLCALSGQHVHLTGNGVDHQRFSPGEKAQTGQKTFLSLGGIEERKNTIGVLRAFLQVHALRPDTRLVIAGGASLLNHSAAHGAFASVLRDATPEAQAAVQVLGVVDDDAMPALYRSAHTLVAPAFMEGFGLCPLEAMSCGIPAIVSSIRPFTDHLAAHEALWADPADPSSIAAAMARSLNDAERARLSHLGPQTAARFSWDKVAEDHRALYETFAEECLADA</sequence>
<comment type="caution">
    <text evidence="4">The sequence shown here is derived from an EMBL/GenBank/DDBJ whole genome shotgun (WGS) entry which is preliminary data.</text>
</comment>
<dbReference type="AlphaFoldDB" id="A0A964DZ01"/>
<dbReference type="GO" id="GO:0016757">
    <property type="term" value="F:glycosyltransferase activity"/>
    <property type="evidence" value="ECO:0007669"/>
    <property type="project" value="InterPro"/>
</dbReference>
<dbReference type="InterPro" id="IPR028098">
    <property type="entry name" value="Glyco_trans_4-like_N"/>
</dbReference>
<dbReference type="PANTHER" id="PTHR46401:SF2">
    <property type="entry name" value="GLYCOSYLTRANSFERASE WBBK-RELATED"/>
    <property type="match status" value="1"/>
</dbReference>
<evidence type="ECO:0000313" key="5">
    <source>
        <dbReference type="Proteomes" id="UP000708298"/>
    </source>
</evidence>
<reference evidence="4" key="1">
    <citation type="journal article" date="2021" name="Microorganisms">
        <title>Acidisoma silvae sp. nov. and Acidisomacellulosilytica sp. nov., Two Acidophilic Bacteria Isolated from Decaying Wood, Hydrolyzing Cellulose and Producing Poly-3-hydroxybutyrate.</title>
        <authorList>
            <person name="Mieszkin S."/>
            <person name="Pouder E."/>
            <person name="Uroz S."/>
            <person name="Simon-Colin C."/>
            <person name="Alain K."/>
        </authorList>
    </citation>
    <scope>NUCLEOTIDE SEQUENCE</scope>
    <source>
        <strain evidence="4">HW T2.11</strain>
    </source>
</reference>
<dbReference type="Proteomes" id="UP000708298">
    <property type="component" value="Unassembled WGS sequence"/>
</dbReference>
<reference evidence="4" key="2">
    <citation type="submission" date="2021-01" db="EMBL/GenBank/DDBJ databases">
        <authorList>
            <person name="Mieszkin S."/>
            <person name="Pouder E."/>
            <person name="Alain K."/>
        </authorList>
    </citation>
    <scope>NUCLEOTIDE SEQUENCE</scope>
    <source>
        <strain evidence="4">HW T2.11</strain>
    </source>
</reference>
<keyword evidence="5" id="KW-1185">Reference proteome</keyword>
<dbReference type="Pfam" id="PF00534">
    <property type="entry name" value="Glycos_transf_1"/>
    <property type="match status" value="1"/>
</dbReference>
<dbReference type="Pfam" id="PF13439">
    <property type="entry name" value="Glyco_transf_4"/>
    <property type="match status" value="1"/>
</dbReference>
<dbReference type="NCBIfam" id="TIGR04047">
    <property type="entry name" value="MSMEG_0565_glyc"/>
    <property type="match status" value="1"/>
</dbReference>
<dbReference type="SUPFAM" id="SSF53756">
    <property type="entry name" value="UDP-Glycosyltransferase/glycogen phosphorylase"/>
    <property type="match status" value="1"/>
</dbReference>
<accession>A0A964DZ01</accession>
<dbReference type="CDD" id="cd03801">
    <property type="entry name" value="GT4_PimA-like"/>
    <property type="match status" value="1"/>
</dbReference>
<evidence type="ECO:0000259" key="2">
    <source>
        <dbReference type="Pfam" id="PF00534"/>
    </source>
</evidence>
<organism evidence="4 5">
    <name type="scientific">Acidisoma silvae</name>
    <dbReference type="NCBI Taxonomy" id="2802396"/>
    <lineage>
        <taxon>Bacteria</taxon>
        <taxon>Pseudomonadati</taxon>
        <taxon>Pseudomonadota</taxon>
        <taxon>Alphaproteobacteria</taxon>
        <taxon>Acetobacterales</taxon>
        <taxon>Acidocellaceae</taxon>
        <taxon>Acidisoma</taxon>
    </lineage>
</organism>
<evidence type="ECO:0000313" key="4">
    <source>
        <dbReference type="EMBL" id="MCB8875716.1"/>
    </source>
</evidence>
<evidence type="ECO:0000256" key="1">
    <source>
        <dbReference type="ARBA" id="ARBA00022679"/>
    </source>
</evidence>
<evidence type="ECO:0000259" key="3">
    <source>
        <dbReference type="Pfam" id="PF13439"/>
    </source>
</evidence>
<dbReference type="GO" id="GO:0009103">
    <property type="term" value="P:lipopolysaccharide biosynthetic process"/>
    <property type="evidence" value="ECO:0007669"/>
    <property type="project" value="TreeGrafter"/>
</dbReference>